<organism evidence="1 3">
    <name type="scientific">Nocardia cyriacigeorgica</name>
    <dbReference type="NCBI Taxonomy" id="135487"/>
    <lineage>
        <taxon>Bacteria</taxon>
        <taxon>Bacillati</taxon>
        <taxon>Actinomycetota</taxon>
        <taxon>Actinomycetes</taxon>
        <taxon>Mycobacteriales</taxon>
        <taxon>Nocardiaceae</taxon>
        <taxon>Nocardia</taxon>
    </lineage>
</organism>
<proteinExistence type="predicted"/>
<reference evidence="3 4" key="1">
    <citation type="submission" date="2020-01" db="EMBL/GenBank/DDBJ databases">
        <title>Genetics and antimicrobial susceptibilities of Nocardia species isolated from the soil; a comparison with species isolated from humans.</title>
        <authorList>
            <person name="Carrasco G."/>
            <person name="Monzon S."/>
            <person name="Sansegundo M."/>
            <person name="Garcia E."/>
            <person name="Garrido N."/>
            <person name="Medina M.J."/>
            <person name="Villalon P."/>
            <person name="Ramirez-Arocha A.C."/>
            <person name="Jimenez P."/>
            <person name="Cuesta I."/>
            <person name="Valdezate S."/>
        </authorList>
    </citation>
    <scope>NUCLEOTIDE SEQUENCE [LARGE SCALE GENOMIC DNA]</scope>
    <source>
        <strain evidence="1 3">CNM20110639</strain>
        <strain evidence="2 4">CNM20110649</strain>
    </source>
</reference>
<gene>
    <name evidence="1" type="ORF">GV789_14470</name>
    <name evidence="2" type="ORF">GV794_10790</name>
</gene>
<dbReference type="Proteomes" id="UP000470876">
    <property type="component" value="Unassembled WGS sequence"/>
</dbReference>
<evidence type="ECO:0000313" key="1">
    <source>
        <dbReference type="EMBL" id="NEW45645.1"/>
    </source>
</evidence>
<name>A0A6P1D4V5_9NOCA</name>
<comment type="caution">
    <text evidence="1">The sequence shown here is derived from an EMBL/GenBank/DDBJ whole genome shotgun (WGS) entry which is preliminary data.</text>
</comment>
<dbReference type="AlphaFoldDB" id="A0A6P1D4V5"/>
<evidence type="ECO:0000313" key="4">
    <source>
        <dbReference type="Proteomes" id="UP000470876"/>
    </source>
</evidence>
<sequence>MESRQAYWSYGAAGNAVAAEEGVVEIAVVVKVGIVVVVAAFSDAFGGARTLTRNP</sequence>
<keyword evidence="4" id="KW-1185">Reference proteome</keyword>
<evidence type="ECO:0000313" key="2">
    <source>
        <dbReference type="EMBL" id="NEW56135.1"/>
    </source>
</evidence>
<protein>
    <submittedName>
        <fullName evidence="1">Uncharacterized protein</fullName>
    </submittedName>
</protein>
<dbReference type="RefSeq" id="WP_163821882.1">
    <property type="nucleotide sequence ID" value="NZ_JAAGUX010000014.1"/>
</dbReference>
<dbReference type="EMBL" id="JAAGUX010000014">
    <property type="protein sequence ID" value="NEW56135.1"/>
    <property type="molecule type" value="Genomic_DNA"/>
</dbReference>
<accession>A0A6P1D4V5</accession>
<dbReference type="EMBL" id="JAAGUZ010000034">
    <property type="protein sequence ID" value="NEW45645.1"/>
    <property type="molecule type" value="Genomic_DNA"/>
</dbReference>
<evidence type="ECO:0000313" key="3">
    <source>
        <dbReference type="Proteomes" id="UP000468928"/>
    </source>
</evidence>
<dbReference type="Proteomes" id="UP000468928">
    <property type="component" value="Unassembled WGS sequence"/>
</dbReference>